<evidence type="ECO:0000313" key="4">
    <source>
        <dbReference type="Proteomes" id="UP000824998"/>
    </source>
</evidence>
<evidence type="ECO:0000313" key="3">
    <source>
        <dbReference type="EMBL" id="KAG9230902.1"/>
    </source>
</evidence>
<feature type="coiled-coil region" evidence="1">
    <location>
        <begin position="191"/>
        <end position="263"/>
    </location>
</feature>
<dbReference type="Proteomes" id="UP000824998">
    <property type="component" value="Unassembled WGS sequence"/>
</dbReference>
<gene>
    <name evidence="3" type="ORF">BJ875DRAFT_138037</name>
</gene>
<dbReference type="OrthoDB" id="3553547at2759"/>
<feature type="region of interest" description="Disordered" evidence="2">
    <location>
        <begin position="91"/>
        <end position="167"/>
    </location>
</feature>
<keyword evidence="1" id="KW-0175">Coiled coil</keyword>
<name>A0A9P7YCG3_9HELO</name>
<proteinExistence type="predicted"/>
<organism evidence="3 4">
    <name type="scientific">Amylocarpus encephaloides</name>
    <dbReference type="NCBI Taxonomy" id="45428"/>
    <lineage>
        <taxon>Eukaryota</taxon>
        <taxon>Fungi</taxon>
        <taxon>Dikarya</taxon>
        <taxon>Ascomycota</taxon>
        <taxon>Pezizomycotina</taxon>
        <taxon>Leotiomycetes</taxon>
        <taxon>Helotiales</taxon>
        <taxon>Helotiales incertae sedis</taxon>
        <taxon>Amylocarpus</taxon>
    </lineage>
</organism>
<comment type="caution">
    <text evidence="3">The sequence shown here is derived from an EMBL/GenBank/DDBJ whole genome shotgun (WGS) entry which is preliminary data.</text>
</comment>
<feature type="region of interest" description="Disordered" evidence="2">
    <location>
        <begin position="267"/>
        <end position="306"/>
    </location>
</feature>
<dbReference type="EMBL" id="MU251636">
    <property type="protein sequence ID" value="KAG9230902.1"/>
    <property type="molecule type" value="Genomic_DNA"/>
</dbReference>
<feature type="coiled-coil region" evidence="1">
    <location>
        <begin position="357"/>
        <end position="384"/>
    </location>
</feature>
<protein>
    <submittedName>
        <fullName evidence="3">Uncharacterized protein</fullName>
    </submittedName>
</protein>
<reference evidence="3" key="1">
    <citation type="journal article" date="2021" name="IMA Fungus">
        <title>Genomic characterization of three marine fungi, including Emericellopsis atlantica sp. nov. with signatures of a generalist lifestyle and marine biomass degradation.</title>
        <authorList>
            <person name="Hagestad O.C."/>
            <person name="Hou L."/>
            <person name="Andersen J.H."/>
            <person name="Hansen E.H."/>
            <person name="Altermark B."/>
            <person name="Li C."/>
            <person name="Kuhnert E."/>
            <person name="Cox R.J."/>
            <person name="Crous P.W."/>
            <person name="Spatafora J.W."/>
            <person name="Lail K."/>
            <person name="Amirebrahimi M."/>
            <person name="Lipzen A."/>
            <person name="Pangilinan J."/>
            <person name="Andreopoulos W."/>
            <person name="Hayes R.D."/>
            <person name="Ng V."/>
            <person name="Grigoriev I.V."/>
            <person name="Jackson S.A."/>
            <person name="Sutton T.D.S."/>
            <person name="Dobson A.D.W."/>
            <person name="Rama T."/>
        </authorList>
    </citation>
    <scope>NUCLEOTIDE SEQUENCE</scope>
    <source>
        <strain evidence="3">TRa018bII</strain>
    </source>
</reference>
<evidence type="ECO:0000256" key="1">
    <source>
        <dbReference type="SAM" id="Coils"/>
    </source>
</evidence>
<keyword evidence="4" id="KW-1185">Reference proteome</keyword>
<accession>A0A9P7YCG3</accession>
<sequence length="573" mass="65558">MSLEGPASTCSQTYQDPPPTLLWSPGDPICRPPIVHTPNDVPFQAVENKAYPAEPSAIDLGPQLLAGLLSEGYQHNDRKIKLDRQEVAMQETQETWKMAKGTPSPNESNPRENIRFSASATSLRPLGGKDPPRQDRQDSSYYSIQGEDDYADPGPATKKHRRISRSGNKAAILHGRVVRTRRMLRDRRGKLHELREKFRDVTDKLTRKVNEMVAYDCIRDELAPYHEQLREAQDALGVAEAEYDVMETTLEQEERELDMEELHFHDPEDMLSPSITDSDSDTHLSPLLRPDVPRETSSPTSSLEDDAIQGYLDKRSEAYYLKEDLDDLEEDYYQFSTDASLLDRLDRAPSAETASFFKDYRARHAELVLELQKAEAEMFRLRAHCIKDGLFHEEEYTYKPRDVLLEDVMDSIYYSEDRSPLRLAGLRVSDQDRRLDHEDKRETINIWLLTWIQDSPFECSRLREWVYSEYLDCRGSAEGLTDDTWADLALQHWDRDAAGAHTDDFYSASMLDVIAGPTRRVNASLALNASVDLSDFSGSWQSSDMYLDNRSRVKELVTGITAPINRPRKSLSL</sequence>
<evidence type="ECO:0000256" key="2">
    <source>
        <dbReference type="SAM" id="MobiDB-lite"/>
    </source>
</evidence>
<feature type="region of interest" description="Disordered" evidence="2">
    <location>
        <begin position="1"/>
        <end position="20"/>
    </location>
</feature>
<dbReference type="AlphaFoldDB" id="A0A9P7YCG3"/>